<dbReference type="SUPFAM" id="SSF53822">
    <property type="entry name" value="Periplasmic binding protein-like I"/>
    <property type="match status" value="1"/>
</dbReference>
<reference evidence="2 3" key="1">
    <citation type="submission" date="2019-05" db="EMBL/GenBank/DDBJ databases">
        <authorList>
            <consortium name="Pathogen Informatics"/>
        </authorList>
    </citation>
    <scope>NUCLEOTIDE SEQUENCE [LARGE SCALE GENOMIC DNA]</scope>
    <source>
        <strain evidence="2 3">NCTC13032</strain>
    </source>
</reference>
<sequence>MFEKRHRITLLFNANKAYDRQVVEGVGEYLQASQSEWDIFIEEDFRTRTDNIKDWLGDGVIADFDDAVIQQLLVDVDVPIVGVGGSYHKPENYPPVHYIATDNHALVQSAFLHLKEKGVHRFAFYGLPVSSGKGWAGGT</sequence>
<dbReference type="GO" id="GO:0003700">
    <property type="term" value="F:DNA-binding transcription factor activity"/>
    <property type="evidence" value="ECO:0007669"/>
    <property type="project" value="TreeGrafter"/>
</dbReference>
<protein>
    <recommendedName>
        <fullName evidence="1">Xylose operon regulatory protein N-terminal domain-containing protein</fullName>
    </recommendedName>
</protein>
<evidence type="ECO:0000259" key="1">
    <source>
        <dbReference type="Pfam" id="PF22177"/>
    </source>
</evidence>
<feature type="domain" description="Xylose operon regulatory protein N-terminal" evidence="1">
    <location>
        <begin position="7"/>
        <end position="104"/>
    </location>
</feature>
<proteinExistence type="predicted"/>
<dbReference type="PANTHER" id="PTHR30146">
    <property type="entry name" value="LACI-RELATED TRANSCRIPTIONAL REPRESSOR"/>
    <property type="match status" value="1"/>
</dbReference>
<evidence type="ECO:0000313" key="3">
    <source>
        <dbReference type="Proteomes" id="UP000310719"/>
    </source>
</evidence>
<accession>A0A4U9HES0</accession>
<evidence type="ECO:0000313" key="2">
    <source>
        <dbReference type="EMBL" id="VTP62184.1"/>
    </source>
</evidence>
<dbReference type="Gene3D" id="3.40.50.2300">
    <property type="match status" value="1"/>
</dbReference>
<name>A0A4U9HES0_9ENTR</name>
<dbReference type="AlphaFoldDB" id="A0A4U9HES0"/>
<dbReference type="Proteomes" id="UP000310719">
    <property type="component" value="Chromosome"/>
</dbReference>
<dbReference type="PANTHER" id="PTHR30146:SF24">
    <property type="entry name" value="XYLOSE OPERON REGULATORY PROTEIN"/>
    <property type="match status" value="1"/>
</dbReference>
<dbReference type="EMBL" id="LR590464">
    <property type="protein sequence ID" value="VTP62184.1"/>
    <property type="molecule type" value="Genomic_DNA"/>
</dbReference>
<dbReference type="Pfam" id="PF22177">
    <property type="entry name" value="PBP1_XylR"/>
    <property type="match status" value="1"/>
</dbReference>
<dbReference type="InterPro" id="IPR054031">
    <property type="entry name" value="XylR_PBP1"/>
</dbReference>
<dbReference type="GO" id="GO:0000976">
    <property type="term" value="F:transcription cis-regulatory region binding"/>
    <property type="evidence" value="ECO:0007669"/>
    <property type="project" value="TreeGrafter"/>
</dbReference>
<gene>
    <name evidence="2" type="ORF">NCTC13032_00207</name>
</gene>
<organism evidence="2 3">
    <name type="scientific">Leclercia adecarboxylata</name>
    <dbReference type="NCBI Taxonomy" id="83655"/>
    <lineage>
        <taxon>Bacteria</taxon>
        <taxon>Pseudomonadati</taxon>
        <taxon>Pseudomonadota</taxon>
        <taxon>Gammaproteobacteria</taxon>
        <taxon>Enterobacterales</taxon>
        <taxon>Enterobacteriaceae</taxon>
        <taxon>Leclercia</taxon>
    </lineage>
</organism>
<dbReference type="InterPro" id="IPR028082">
    <property type="entry name" value="Peripla_BP_I"/>
</dbReference>